<dbReference type="EMBL" id="JAQHRD010000007">
    <property type="protein sequence ID" value="KAJ6438795.1"/>
    <property type="molecule type" value="Genomic_DNA"/>
</dbReference>
<feature type="region of interest" description="Disordered" evidence="6">
    <location>
        <begin position="109"/>
        <end position="155"/>
    </location>
</feature>
<dbReference type="AlphaFoldDB" id="A0AB34FKJ6"/>
<dbReference type="GO" id="GO:0008270">
    <property type="term" value="F:zinc ion binding"/>
    <property type="evidence" value="ECO:0007669"/>
    <property type="project" value="InterPro"/>
</dbReference>
<name>A0AB34FKJ6_9HYPO</name>
<comment type="subcellular location">
    <subcellularLocation>
        <location evidence="1">Nucleus</location>
    </subcellularLocation>
</comment>
<evidence type="ECO:0008006" key="9">
    <source>
        <dbReference type="Google" id="ProtNLM"/>
    </source>
</evidence>
<comment type="caution">
    <text evidence="7">The sequence shown here is derived from an EMBL/GenBank/DDBJ whole genome shotgun (WGS) entry which is preliminary data.</text>
</comment>
<dbReference type="PANTHER" id="PTHR31845">
    <property type="entry name" value="FINGER DOMAIN PROTEIN, PUTATIVE-RELATED"/>
    <property type="match status" value="1"/>
</dbReference>
<dbReference type="Proteomes" id="UP001163105">
    <property type="component" value="Unassembled WGS sequence"/>
</dbReference>
<keyword evidence="3" id="KW-0238">DNA-binding</keyword>
<evidence type="ECO:0000313" key="8">
    <source>
        <dbReference type="Proteomes" id="UP001163105"/>
    </source>
</evidence>
<proteinExistence type="predicted"/>
<dbReference type="GO" id="GO:0000976">
    <property type="term" value="F:transcription cis-regulatory region binding"/>
    <property type="evidence" value="ECO:0007669"/>
    <property type="project" value="TreeGrafter"/>
</dbReference>
<evidence type="ECO:0000256" key="2">
    <source>
        <dbReference type="ARBA" id="ARBA00023015"/>
    </source>
</evidence>
<evidence type="ECO:0000256" key="3">
    <source>
        <dbReference type="ARBA" id="ARBA00023125"/>
    </source>
</evidence>
<dbReference type="InterPro" id="IPR001138">
    <property type="entry name" value="Zn2Cys6_DnaBD"/>
</dbReference>
<dbReference type="Gene3D" id="4.10.240.10">
    <property type="entry name" value="Zn(2)-C6 fungal-type DNA-binding domain"/>
    <property type="match status" value="1"/>
</dbReference>
<keyword evidence="5" id="KW-0539">Nucleus</keyword>
<evidence type="ECO:0000256" key="1">
    <source>
        <dbReference type="ARBA" id="ARBA00004123"/>
    </source>
</evidence>
<feature type="compositionally biased region" description="Basic and acidic residues" evidence="6">
    <location>
        <begin position="135"/>
        <end position="144"/>
    </location>
</feature>
<dbReference type="GO" id="GO:0005634">
    <property type="term" value="C:nucleus"/>
    <property type="evidence" value="ECO:0007669"/>
    <property type="project" value="UniProtKB-SubCell"/>
</dbReference>
<sequence length="636" mass="70097">MASMSASMALRESFGDRKIPEISRKITACVSCRKLKVRSPVRPGPAATSIDGAIKCHMSSNKPPCMGCRARGVKCTINRSLQSLLESDASWKESMEERLSRLERFLPVPTSSSSARPALPSQAHHQPSPASVKDTALDPDRSPDASDSAQSPQTTTLNLSCSLGAFPASSMTNNSVSRAAASVHRFDFISQQLVPLEVAEFLFAFYQRNLDHYVHNILAGVDCVSAIRERSSLLLVAICTAAAFCSGSIYYPSLLKVLREDATAKVFASHYDFDDVRALCIGALWLPEVSASLNGLGEMVALADALTVSLTDVAAVRIATELDLHRCIIKMPHAKRDCYDRTRLYFLVYLCDHHCSLSHGKLPLTRDFQLLKSPRTFLETEFALPSDQRLISQVELWSIFNRVFDLFGADVDCCIAMQRLAEISSLDDLYEQWYSEWSAILQFGRRGDNSSSRHIFDLYYHCAKLYLFSHVFRGQTREDLELDSEPSASSPNSFARRALEHALCVVCIVTNEPRDRLQNLPCYIGAVIAFASVCLVKAASQNSQAVCGTDEEDIVTHLRHLVKALQPSVHGSQSGHPLLGIAKSLDAVMMGTQQFDHERHMAQDLNALLGFDLALDGLDVFGGGLEQTGVFSLFDS</sequence>
<dbReference type="PANTHER" id="PTHR31845:SF17">
    <property type="entry name" value="ZN(II)2CYS6 TRANSCRIPTION FACTOR (EUROFUNG)"/>
    <property type="match status" value="1"/>
</dbReference>
<accession>A0AB34FKJ6</accession>
<dbReference type="CDD" id="cd12148">
    <property type="entry name" value="fungal_TF_MHR"/>
    <property type="match status" value="1"/>
</dbReference>
<keyword evidence="4" id="KW-0804">Transcription</keyword>
<dbReference type="InterPro" id="IPR051089">
    <property type="entry name" value="prtT"/>
</dbReference>
<evidence type="ECO:0000313" key="7">
    <source>
        <dbReference type="EMBL" id="KAJ6438795.1"/>
    </source>
</evidence>
<gene>
    <name evidence="7" type="ORF">O9K51_08196</name>
</gene>
<organism evidence="7 8">
    <name type="scientific">Purpureocillium lavendulum</name>
    <dbReference type="NCBI Taxonomy" id="1247861"/>
    <lineage>
        <taxon>Eukaryota</taxon>
        <taxon>Fungi</taxon>
        <taxon>Dikarya</taxon>
        <taxon>Ascomycota</taxon>
        <taxon>Pezizomycotina</taxon>
        <taxon>Sordariomycetes</taxon>
        <taxon>Hypocreomycetidae</taxon>
        <taxon>Hypocreales</taxon>
        <taxon>Ophiocordycipitaceae</taxon>
        <taxon>Purpureocillium</taxon>
    </lineage>
</organism>
<dbReference type="GO" id="GO:0000981">
    <property type="term" value="F:DNA-binding transcription factor activity, RNA polymerase II-specific"/>
    <property type="evidence" value="ECO:0007669"/>
    <property type="project" value="InterPro"/>
</dbReference>
<reference evidence="7" key="1">
    <citation type="submission" date="2023-01" db="EMBL/GenBank/DDBJ databases">
        <title>The growth and conidiation of Purpureocillium lavendulum are regulated by nitrogen source and histone H3K14 acetylation.</title>
        <authorList>
            <person name="Tang P."/>
            <person name="Han J."/>
            <person name="Zhang C."/>
            <person name="Tang P."/>
            <person name="Qi F."/>
            <person name="Zhang K."/>
            <person name="Liang L."/>
        </authorList>
    </citation>
    <scope>NUCLEOTIDE SEQUENCE</scope>
    <source>
        <strain evidence="7">YMF1.00683</strain>
    </source>
</reference>
<keyword evidence="8" id="KW-1185">Reference proteome</keyword>
<evidence type="ECO:0000256" key="6">
    <source>
        <dbReference type="SAM" id="MobiDB-lite"/>
    </source>
</evidence>
<keyword evidence="2" id="KW-0805">Transcription regulation</keyword>
<dbReference type="InterPro" id="IPR036864">
    <property type="entry name" value="Zn2-C6_fun-type_DNA-bd_sf"/>
</dbReference>
<dbReference type="CDD" id="cd00067">
    <property type="entry name" value="GAL4"/>
    <property type="match status" value="1"/>
</dbReference>
<evidence type="ECO:0000256" key="5">
    <source>
        <dbReference type="ARBA" id="ARBA00023242"/>
    </source>
</evidence>
<protein>
    <recommendedName>
        <fullName evidence="9">Zn(2)-C6 fungal-type domain-containing protein</fullName>
    </recommendedName>
</protein>
<evidence type="ECO:0000256" key="4">
    <source>
        <dbReference type="ARBA" id="ARBA00023163"/>
    </source>
</evidence>